<dbReference type="AlphaFoldDB" id="A0ABD6D3J7"/>
<evidence type="ECO:0000313" key="3">
    <source>
        <dbReference type="Proteomes" id="UP001597075"/>
    </source>
</evidence>
<evidence type="ECO:0000313" key="2">
    <source>
        <dbReference type="EMBL" id="MFD1635110.1"/>
    </source>
</evidence>
<dbReference type="Proteomes" id="UP001597075">
    <property type="component" value="Unassembled WGS sequence"/>
</dbReference>
<gene>
    <name evidence="2" type="ORF">ACFSBJ_15370</name>
</gene>
<keyword evidence="1" id="KW-0472">Membrane</keyword>
<comment type="caution">
    <text evidence="2">The sequence shown here is derived from an EMBL/GenBank/DDBJ whole genome shotgun (WGS) entry which is preliminary data.</text>
</comment>
<organism evidence="2 3">
    <name type="scientific">Haloplanus ruber</name>
    <dbReference type="NCBI Taxonomy" id="869892"/>
    <lineage>
        <taxon>Archaea</taxon>
        <taxon>Methanobacteriati</taxon>
        <taxon>Methanobacteriota</taxon>
        <taxon>Stenosarchaea group</taxon>
        <taxon>Halobacteria</taxon>
        <taxon>Halobacteriales</taxon>
        <taxon>Haloferacaceae</taxon>
        <taxon>Haloplanus</taxon>
    </lineage>
</organism>
<protein>
    <submittedName>
        <fullName evidence="2">Uncharacterized protein</fullName>
    </submittedName>
</protein>
<proteinExistence type="predicted"/>
<dbReference type="EMBL" id="JBHUDL010000010">
    <property type="protein sequence ID" value="MFD1635110.1"/>
    <property type="molecule type" value="Genomic_DNA"/>
</dbReference>
<accession>A0ABD6D3J7</accession>
<sequence length="61" mass="6328">MAQGNPFANPAIRYGVGASGALVIAFVAYTYLDGTMQLVAYLIAALDLLVTPQVLKRAGTA</sequence>
<keyword evidence="1" id="KW-1133">Transmembrane helix</keyword>
<feature type="transmembrane region" description="Helical" evidence="1">
    <location>
        <begin position="12"/>
        <end position="32"/>
    </location>
</feature>
<evidence type="ECO:0000256" key="1">
    <source>
        <dbReference type="SAM" id="Phobius"/>
    </source>
</evidence>
<reference evidence="2 3" key="1">
    <citation type="journal article" date="2019" name="Int. J. Syst. Evol. Microbiol.">
        <title>The Global Catalogue of Microorganisms (GCM) 10K type strain sequencing project: providing services to taxonomists for standard genome sequencing and annotation.</title>
        <authorList>
            <consortium name="The Broad Institute Genomics Platform"/>
            <consortium name="The Broad Institute Genome Sequencing Center for Infectious Disease"/>
            <person name="Wu L."/>
            <person name="Ma J."/>
        </authorList>
    </citation>
    <scope>NUCLEOTIDE SEQUENCE [LARGE SCALE GENOMIC DNA]</scope>
    <source>
        <strain evidence="2 3">CGMCC 1.10594</strain>
    </source>
</reference>
<keyword evidence="1" id="KW-0812">Transmembrane</keyword>
<keyword evidence="3" id="KW-1185">Reference proteome</keyword>
<name>A0ABD6D3J7_9EURY</name>
<dbReference type="RefSeq" id="WP_256405332.1">
    <property type="nucleotide sequence ID" value="NZ_CP187151.1"/>
</dbReference>